<dbReference type="CDD" id="cd01612">
    <property type="entry name" value="Ubl_ATG12"/>
    <property type="match status" value="1"/>
</dbReference>
<dbReference type="GO" id="GO:0034727">
    <property type="term" value="P:piecemeal microautophagy of the nucleus"/>
    <property type="evidence" value="ECO:0007669"/>
    <property type="project" value="TreeGrafter"/>
</dbReference>
<keyword evidence="7" id="KW-0472">Membrane</keyword>
<dbReference type="RefSeq" id="XP_015467093.1">
    <property type="nucleotide sequence ID" value="XM_015612071.1"/>
</dbReference>
<keyword evidence="7" id="KW-0653">Protein transport</keyword>
<keyword evidence="5 7" id="KW-0833">Ubl conjugation pathway</keyword>
<reference evidence="9 10" key="1">
    <citation type="submission" date="2015-11" db="EMBL/GenBank/DDBJ databases">
        <title>The genome of Debaryomyces fabryi.</title>
        <authorList>
            <person name="Tafer H."/>
            <person name="Lopandic K."/>
        </authorList>
    </citation>
    <scope>NUCLEOTIDE SEQUENCE [LARGE SCALE GENOMIC DNA]</scope>
    <source>
        <strain evidence="9 10">CBS 789</strain>
    </source>
</reference>
<accession>A0A0V1PYG6</accession>
<keyword evidence="7" id="KW-0813">Transport</keyword>
<comment type="subunit">
    <text evidence="7">Forms a conjugate with ATG5.</text>
</comment>
<feature type="region of interest" description="Disordered" evidence="8">
    <location>
        <begin position="1"/>
        <end position="26"/>
    </location>
</feature>
<evidence type="ECO:0000256" key="6">
    <source>
        <dbReference type="ARBA" id="ARBA00023006"/>
    </source>
</evidence>
<dbReference type="InterPro" id="IPR007242">
    <property type="entry name" value="Atg12"/>
</dbReference>
<comment type="function">
    <text evidence="7">Ubiquitin-like protein involved in cytoplasm to vacuole transport (Cvt), autophagy vesicles formation, mitophagy, and nucleophagy.</text>
</comment>
<evidence type="ECO:0000256" key="4">
    <source>
        <dbReference type="ARBA" id="ARBA00022499"/>
    </source>
</evidence>
<keyword evidence="6 7" id="KW-0072">Autophagy</keyword>
<proteinExistence type="inferred from homology"/>
<dbReference type="OrthoDB" id="10003551at2759"/>
<dbReference type="GO" id="GO:0061723">
    <property type="term" value="P:glycophagy"/>
    <property type="evidence" value="ECO:0007669"/>
    <property type="project" value="TreeGrafter"/>
</dbReference>
<dbReference type="GO" id="GO:0000421">
    <property type="term" value="C:autophagosome membrane"/>
    <property type="evidence" value="ECO:0007669"/>
    <property type="project" value="TreeGrafter"/>
</dbReference>
<evidence type="ECO:0000256" key="2">
    <source>
        <dbReference type="ARBA" id="ARBA00007778"/>
    </source>
</evidence>
<organism evidence="9 10">
    <name type="scientific">Debaryomyces fabryi</name>
    <dbReference type="NCBI Taxonomy" id="58627"/>
    <lineage>
        <taxon>Eukaryota</taxon>
        <taxon>Fungi</taxon>
        <taxon>Dikarya</taxon>
        <taxon>Ascomycota</taxon>
        <taxon>Saccharomycotina</taxon>
        <taxon>Pichiomycetes</taxon>
        <taxon>Debaryomycetaceae</taxon>
        <taxon>Debaryomyces</taxon>
    </lineage>
</organism>
<evidence type="ECO:0000256" key="7">
    <source>
        <dbReference type="RuleBase" id="RU361201"/>
    </source>
</evidence>
<dbReference type="GO" id="GO:0000422">
    <property type="term" value="P:autophagy of mitochondrion"/>
    <property type="evidence" value="ECO:0007669"/>
    <property type="project" value="TreeGrafter"/>
</dbReference>
<evidence type="ECO:0000256" key="8">
    <source>
        <dbReference type="SAM" id="MobiDB-lite"/>
    </source>
</evidence>
<dbReference type="PANTHER" id="PTHR13385">
    <property type="entry name" value="AUTOPHAGY PROTEIN 12"/>
    <property type="match status" value="1"/>
</dbReference>
<dbReference type="Gene3D" id="3.10.20.90">
    <property type="entry name" value="Phosphatidylinositol 3-kinase Catalytic Subunit, Chain A, domain 1"/>
    <property type="match status" value="1"/>
</dbReference>
<dbReference type="GO" id="GO:0015031">
    <property type="term" value="P:protein transport"/>
    <property type="evidence" value="ECO:0007669"/>
    <property type="project" value="UniProtKB-KW"/>
</dbReference>
<dbReference type="GO" id="GO:0000045">
    <property type="term" value="P:autophagosome assembly"/>
    <property type="evidence" value="ECO:0007669"/>
    <property type="project" value="InterPro"/>
</dbReference>
<comment type="similarity">
    <text evidence="2 7">Belongs to the ATG12 family.</text>
</comment>
<dbReference type="Pfam" id="PF04110">
    <property type="entry name" value="APG12"/>
    <property type="match status" value="1"/>
</dbReference>
<evidence type="ECO:0000256" key="3">
    <source>
        <dbReference type="ARBA" id="ARBA00015875"/>
    </source>
</evidence>
<dbReference type="GO" id="GO:0097352">
    <property type="term" value="P:autophagosome maturation"/>
    <property type="evidence" value="ECO:0007669"/>
    <property type="project" value="TreeGrafter"/>
</dbReference>
<dbReference type="GO" id="GO:0034274">
    <property type="term" value="C:Atg12-Atg5-Atg16 complex"/>
    <property type="evidence" value="ECO:0007669"/>
    <property type="project" value="TreeGrafter"/>
</dbReference>
<evidence type="ECO:0000313" key="9">
    <source>
        <dbReference type="EMBL" id="KSA00991.1"/>
    </source>
</evidence>
<sequence>MSMIQSDQDESSDTSEASEVSDTLEDKVIEDEKIETKIPLSTSIVLEKLPDQKQLQLSKITHESNIFKVTIRFQPIGSTPSINPRVFKISSNQSISTISKFLIKKLKIKSNLIYLYIQNSFQPNPDEKLGDLYNLFKTNNELIINYCYSIAFG</sequence>
<keyword evidence="10" id="KW-1185">Reference proteome</keyword>
<dbReference type="EMBL" id="LMYN01000067">
    <property type="protein sequence ID" value="KSA00991.1"/>
    <property type="molecule type" value="Genomic_DNA"/>
</dbReference>
<dbReference type="GO" id="GO:0019776">
    <property type="term" value="F:Atg8-family ligase activity"/>
    <property type="evidence" value="ECO:0007669"/>
    <property type="project" value="TreeGrafter"/>
</dbReference>
<evidence type="ECO:0000256" key="5">
    <source>
        <dbReference type="ARBA" id="ARBA00022786"/>
    </source>
</evidence>
<dbReference type="AlphaFoldDB" id="A0A0V1PYG6"/>
<dbReference type="Proteomes" id="UP000054251">
    <property type="component" value="Unassembled WGS sequence"/>
</dbReference>
<dbReference type="InterPro" id="IPR029071">
    <property type="entry name" value="Ubiquitin-like_domsf"/>
</dbReference>
<gene>
    <name evidence="9" type="ORF">AC631_03242</name>
</gene>
<name>A0A0V1PYG6_9ASCO</name>
<dbReference type="GO" id="GO:0034045">
    <property type="term" value="C:phagophore assembly site membrane"/>
    <property type="evidence" value="ECO:0007669"/>
    <property type="project" value="UniProtKB-SubCell"/>
</dbReference>
<protein>
    <recommendedName>
        <fullName evidence="3 7">Ubiquitin-like protein ATG12</fullName>
    </recommendedName>
</protein>
<evidence type="ECO:0000256" key="1">
    <source>
        <dbReference type="ARBA" id="ARBA00004623"/>
    </source>
</evidence>
<dbReference type="SUPFAM" id="SSF54236">
    <property type="entry name" value="Ubiquitin-like"/>
    <property type="match status" value="1"/>
</dbReference>
<comment type="caution">
    <text evidence="9">The sequence shown here is derived from an EMBL/GenBank/DDBJ whole genome shotgun (WGS) entry which is preliminary data.</text>
</comment>
<dbReference type="PANTHER" id="PTHR13385:SF0">
    <property type="entry name" value="UBIQUITIN-LIKE PROTEIN ATG12"/>
    <property type="match status" value="1"/>
</dbReference>
<evidence type="ECO:0000313" key="10">
    <source>
        <dbReference type="Proteomes" id="UP000054251"/>
    </source>
</evidence>
<dbReference type="GeneID" id="26840251"/>
<keyword evidence="4 7" id="KW-1017">Isopeptide bond</keyword>
<comment type="subcellular location">
    <subcellularLocation>
        <location evidence="1 7">Preautophagosomal structure membrane</location>
        <topology evidence="1 7">Peripheral membrane protein</topology>
    </subcellularLocation>
</comment>